<dbReference type="PANTHER" id="PTHR43386:SF25">
    <property type="entry name" value="PEPTIDE ABC TRANSPORTER PERMEASE PROTEIN"/>
    <property type="match status" value="1"/>
</dbReference>
<feature type="transmembrane region" description="Helical" evidence="7">
    <location>
        <begin position="312"/>
        <end position="333"/>
    </location>
</feature>
<feature type="transmembrane region" description="Helical" evidence="7">
    <location>
        <begin position="286"/>
        <end position="305"/>
    </location>
</feature>
<feature type="transmembrane region" description="Helical" evidence="7">
    <location>
        <begin position="91"/>
        <end position="111"/>
    </location>
</feature>
<evidence type="ECO:0000259" key="8">
    <source>
        <dbReference type="PROSITE" id="PS50928"/>
    </source>
</evidence>
<evidence type="ECO:0000313" key="9">
    <source>
        <dbReference type="EMBL" id="SHL23468.1"/>
    </source>
</evidence>
<dbReference type="InterPro" id="IPR050366">
    <property type="entry name" value="BP-dependent_transpt_permease"/>
</dbReference>
<keyword evidence="6 7" id="KW-0472">Membrane</keyword>
<feature type="transmembrane region" description="Helical" evidence="7">
    <location>
        <begin position="117"/>
        <end position="136"/>
    </location>
</feature>
<dbReference type="CDD" id="cd06261">
    <property type="entry name" value="TM_PBP2"/>
    <property type="match status" value="1"/>
</dbReference>
<comment type="subcellular location">
    <subcellularLocation>
        <location evidence="1 7">Cell membrane</location>
        <topology evidence="1 7">Multi-pass membrane protein</topology>
    </subcellularLocation>
</comment>
<feature type="transmembrane region" description="Helical" evidence="7">
    <location>
        <begin position="244"/>
        <end position="266"/>
    </location>
</feature>
<dbReference type="AlphaFoldDB" id="A0A1M6YYY5"/>
<evidence type="ECO:0000256" key="3">
    <source>
        <dbReference type="ARBA" id="ARBA00022475"/>
    </source>
</evidence>
<feature type="domain" description="ABC transmembrane type-1" evidence="8">
    <location>
        <begin position="205"/>
        <end position="471"/>
    </location>
</feature>
<dbReference type="SUPFAM" id="SSF161098">
    <property type="entry name" value="MetI-like"/>
    <property type="match status" value="1"/>
</dbReference>
<dbReference type="RefSeq" id="WP_229709418.1">
    <property type="nucleotide sequence ID" value="NZ_BMLR01000001.1"/>
</dbReference>
<evidence type="ECO:0000256" key="1">
    <source>
        <dbReference type="ARBA" id="ARBA00004651"/>
    </source>
</evidence>
<name>A0A1M6YYY5_9RHOB</name>
<accession>A0A1M6YYY5</accession>
<dbReference type="InterPro" id="IPR035906">
    <property type="entry name" value="MetI-like_sf"/>
</dbReference>
<dbReference type="Gene3D" id="1.10.3720.10">
    <property type="entry name" value="MetI-like"/>
    <property type="match status" value="2"/>
</dbReference>
<dbReference type="InterPro" id="IPR000515">
    <property type="entry name" value="MetI-like"/>
</dbReference>
<dbReference type="Proteomes" id="UP000183974">
    <property type="component" value="Unassembled WGS sequence"/>
</dbReference>
<feature type="transmembrane region" description="Helical" evidence="7">
    <location>
        <begin position="27"/>
        <end position="46"/>
    </location>
</feature>
<dbReference type="EMBL" id="FRBR01000001">
    <property type="protein sequence ID" value="SHL23468.1"/>
    <property type="molecule type" value="Genomic_DNA"/>
</dbReference>
<feature type="transmembrane region" description="Helical" evidence="7">
    <location>
        <begin position="339"/>
        <end position="357"/>
    </location>
</feature>
<feature type="transmembrane region" description="Helical" evidence="7">
    <location>
        <begin position="52"/>
        <end position="70"/>
    </location>
</feature>
<feature type="transmembrane region" description="Helical" evidence="7">
    <location>
        <begin position="450"/>
        <end position="472"/>
    </location>
</feature>
<dbReference type="STRING" id="337701.SAMN05444398_1011098"/>
<feature type="transmembrane region" description="Helical" evidence="7">
    <location>
        <begin position="6"/>
        <end position="22"/>
    </location>
</feature>
<dbReference type="Pfam" id="PF00528">
    <property type="entry name" value="BPD_transp_1"/>
    <property type="match status" value="1"/>
</dbReference>
<evidence type="ECO:0000256" key="5">
    <source>
        <dbReference type="ARBA" id="ARBA00022989"/>
    </source>
</evidence>
<keyword evidence="5 7" id="KW-1133">Transmembrane helix</keyword>
<dbReference type="GO" id="GO:0015031">
    <property type="term" value="P:protein transport"/>
    <property type="evidence" value="ECO:0007669"/>
    <property type="project" value="UniProtKB-KW"/>
</dbReference>
<keyword evidence="2 7" id="KW-0813">Transport</keyword>
<dbReference type="PANTHER" id="PTHR43386">
    <property type="entry name" value="OLIGOPEPTIDE TRANSPORT SYSTEM PERMEASE PROTEIN APPC"/>
    <property type="match status" value="1"/>
</dbReference>
<reference evidence="9 10" key="1">
    <citation type="submission" date="2016-11" db="EMBL/GenBank/DDBJ databases">
        <authorList>
            <person name="Jaros S."/>
            <person name="Januszkiewicz K."/>
            <person name="Wedrychowicz H."/>
        </authorList>
    </citation>
    <scope>NUCLEOTIDE SEQUENCE [LARGE SCALE GENOMIC DNA]</scope>
    <source>
        <strain evidence="9 10">DSM 29589</strain>
    </source>
</reference>
<organism evidence="9 10">
    <name type="scientific">Roseovarius pacificus</name>
    <dbReference type="NCBI Taxonomy" id="337701"/>
    <lineage>
        <taxon>Bacteria</taxon>
        <taxon>Pseudomonadati</taxon>
        <taxon>Pseudomonadota</taxon>
        <taxon>Alphaproteobacteria</taxon>
        <taxon>Rhodobacterales</taxon>
        <taxon>Roseobacteraceae</taxon>
        <taxon>Roseovarius</taxon>
    </lineage>
</organism>
<dbReference type="GO" id="GO:0055085">
    <property type="term" value="P:transmembrane transport"/>
    <property type="evidence" value="ECO:0007669"/>
    <property type="project" value="InterPro"/>
</dbReference>
<sequence length="480" mass="51358">MNLFVIVYYTLLLIASCLAAYFNKRTWFLLLFSLTLVSFVLGIVGGVGMLKAVAVCTGLLGLTAMVSYAFREFLIQLAESNVGSSFAAAPPLLYSGFLIPVVLFIVSAIMGWPLKEIAIALFILAVLMIAMTTEIAKELRTAPLTASFGMFVIFTYAIAGIFAPYIAPYGEAEVIASAFAPADGNMLLGADQLGRDIFSRIIYGARNSVSLALMGTLLAFILGAMAGLLAAVNGGLLDQVLSRVADVIMSIPSLIFSLLMVSVFSALKDSQEWLDLFNGNQELAEFVMSSAMMAFIGFLIGMLVLAAAAQGVAGWLFGSLTGTVVVLGFAVGMASLFDASYVVLILVVAIIYAPRVYRLTRAVAGNVAVMDYIEAARLRGENKWYLVRREVLPNSTAPLIAEFGLEFCFVFLLVAGLSFLGLGIQPPTADWGSMVRENATLISFGDITPLIPAAAIALLTVSVNFVVDWMLFRSSGLKEK</sequence>
<keyword evidence="3" id="KW-1003">Cell membrane</keyword>
<dbReference type="GO" id="GO:0015833">
    <property type="term" value="P:peptide transport"/>
    <property type="evidence" value="ECO:0007669"/>
    <property type="project" value="UniProtKB-KW"/>
</dbReference>
<feature type="transmembrane region" description="Helical" evidence="7">
    <location>
        <begin position="403"/>
        <end position="424"/>
    </location>
</feature>
<dbReference type="PROSITE" id="PS50928">
    <property type="entry name" value="ABC_TM1"/>
    <property type="match status" value="1"/>
</dbReference>
<comment type="similarity">
    <text evidence="7">Belongs to the binding-protein-dependent transport system permease family.</text>
</comment>
<keyword evidence="4 7" id="KW-0812">Transmembrane</keyword>
<proteinExistence type="inferred from homology"/>
<protein>
    <submittedName>
        <fullName evidence="9">Binding-protein-dependent transport system inner membrane component</fullName>
    </submittedName>
</protein>
<evidence type="ECO:0000256" key="4">
    <source>
        <dbReference type="ARBA" id="ARBA00022692"/>
    </source>
</evidence>
<keyword evidence="10" id="KW-1185">Reference proteome</keyword>
<evidence type="ECO:0000256" key="7">
    <source>
        <dbReference type="RuleBase" id="RU363032"/>
    </source>
</evidence>
<dbReference type="GO" id="GO:0005886">
    <property type="term" value="C:plasma membrane"/>
    <property type="evidence" value="ECO:0007669"/>
    <property type="project" value="UniProtKB-SubCell"/>
</dbReference>
<evidence type="ECO:0000256" key="2">
    <source>
        <dbReference type="ARBA" id="ARBA00022448"/>
    </source>
</evidence>
<evidence type="ECO:0000256" key="6">
    <source>
        <dbReference type="ARBA" id="ARBA00023136"/>
    </source>
</evidence>
<feature type="transmembrane region" description="Helical" evidence="7">
    <location>
        <begin position="148"/>
        <end position="167"/>
    </location>
</feature>
<gene>
    <name evidence="9" type="ORF">SAMN05444398_1011098</name>
</gene>
<evidence type="ECO:0000313" key="10">
    <source>
        <dbReference type="Proteomes" id="UP000183974"/>
    </source>
</evidence>
<feature type="transmembrane region" description="Helical" evidence="7">
    <location>
        <begin position="209"/>
        <end position="232"/>
    </location>
</feature>